<name>A0AAI8V7T7_9PEZI</name>
<dbReference type="AlphaFoldDB" id="A0AAI8V7T7"/>
<dbReference type="Proteomes" id="UP001295740">
    <property type="component" value="Unassembled WGS sequence"/>
</dbReference>
<organism evidence="1 2">
    <name type="scientific">Anthostomella pinea</name>
    <dbReference type="NCBI Taxonomy" id="933095"/>
    <lineage>
        <taxon>Eukaryota</taxon>
        <taxon>Fungi</taxon>
        <taxon>Dikarya</taxon>
        <taxon>Ascomycota</taxon>
        <taxon>Pezizomycotina</taxon>
        <taxon>Sordariomycetes</taxon>
        <taxon>Xylariomycetidae</taxon>
        <taxon>Xylariales</taxon>
        <taxon>Xylariaceae</taxon>
        <taxon>Anthostomella</taxon>
    </lineage>
</organism>
<proteinExistence type="predicted"/>
<protein>
    <submittedName>
        <fullName evidence="1">Uu.00g027780.m01.CDS01</fullName>
    </submittedName>
</protein>
<gene>
    <name evidence="1" type="ORF">KHLLAP_LOCUS393</name>
</gene>
<evidence type="ECO:0000313" key="1">
    <source>
        <dbReference type="EMBL" id="CAJ2499925.1"/>
    </source>
</evidence>
<feature type="non-terminal residue" evidence="1">
    <location>
        <position position="58"/>
    </location>
</feature>
<sequence>MGFGELNTSGRRFSNEFEIRLADDPLGWKGQSPLFVTFRAPTWMLLLEPSTAVISFGV</sequence>
<keyword evidence="2" id="KW-1185">Reference proteome</keyword>
<accession>A0AAI8V7T7</accession>
<reference evidence="1" key="1">
    <citation type="submission" date="2023-10" db="EMBL/GenBank/DDBJ databases">
        <authorList>
            <person name="Hackl T."/>
        </authorList>
    </citation>
    <scope>NUCLEOTIDE SEQUENCE</scope>
</reference>
<dbReference type="EMBL" id="CAUWAG010000003">
    <property type="protein sequence ID" value="CAJ2499925.1"/>
    <property type="molecule type" value="Genomic_DNA"/>
</dbReference>
<evidence type="ECO:0000313" key="2">
    <source>
        <dbReference type="Proteomes" id="UP001295740"/>
    </source>
</evidence>
<comment type="caution">
    <text evidence="1">The sequence shown here is derived from an EMBL/GenBank/DDBJ whole genome shotgun (WGS) entry which is preliminary data.</text>
</comment>